<proteinExistence type="predicted"/>
<name>A0A6M3WA01_COROI</name>
<dbReference type="AlphaFoldDB" id="A0A6M3WA01"/>
<protein>
    <submittedName>
        <fullName evidence="1">Putative group II intron reverse transcriptase/maturase protein</fullName>
    </submittedName>
</protein>
<sequence>MRKLMSRGLSRNNDELVWQHIKINYLNKYVEDLKSRIYKAFVQKLTIEVHIWQVHFIDSPLVLCLALKQKIEFTNVNLSSFEWGYVILFFNVVWDSDFIFFGHYRKNNFSILKKDLEYLIDEVRYKVINWILDIYIEYLSYLNNYPFVRCYRKNILSTIGYEDYSYYRYAINIDFISCIHYMDVLNFINRLSFIDNVKEYLYSVLGKGIFAELIVLLRLSEDLSVLQKSNVSLVKKIIDVFILTLCYEISTMLSLKESVYFSKSIIVITDMFNVLVMSQEPNHLSLWKKYAVYLLISNGVRFKDAGNLLPISLSKGIDFKKNLIVINYQPYLTILINRPSLYYQFTLLKITSVVINQSRSKPFFLLLIRLNKLLLVWSQACSRYHKRIFFLLDYLMFLKIKCFLKYKKSNFVQKKIIYKHLSKFSYPSKFFIRTNKRCFATYVDSRLYYRQYCMLKLSWLSE</sequence>
<keyword evidence="1" id="KW-0934">Plastid</keyword>
<dbReference type="GO" id="GO:0003964">
    <property type="term" value="F:RNA-directed DNA polymerase activity"/>
    <property type="evidence" value="ECO:0007669"/>
    <property type="project" value="UniProtKB-KW"/>
</dbReference>
<dbReference type="EMBL" id="MT211887">
    <property type="protein sequence ID" value="QJF58848.1"/>
    <property type="molecule type" value="Genomic_DNA"/>
</dbReference>
<keyword evidence="1" id="KW-0548">Nucleotidyltransferase</keyword>
<dbReference type="EMBL" id="MT211886">
    <property type="protein sequence ID" value="QJF58649.1"/>
    <property type="molecule type" value="Genomic_DNA"/>
</dbReference>
<keyword evidence="1" id="KW-0150">Chloroplast</keyword>
<evidence type="ECO:0000313" key="1">
    <source>
        <dbReference type="EMBL" id="QJF58450.1"/>
    </source>
</evidence>
<reference evidence="1" key="1">
    <citation type="submission" date="2020-03" db="EMBL/GenBank/DDBJ databases">
        <title>Mitochondrial and Plastid genome variability of Corallina officinalis (Corallinales, Rhodophyta).</title>
        <authorList>
            <person name="Yesson C."/>
            <person name="Bian X."/>
            <person name="Williamson C."/>
            <person name="Briscoe A.G."/>
            <person name="Brodie J."/>
        </authorList>
    </citation>
    <scope>NUCLEOTIDE SEQUENCE</scope>
</reference>
<accession>A0A6M3WA01</accession>
<keyword evidence="1" id="KW-0808">Transferase</keyword>
<keyword evidence="1" id="KW-0695">RNA-directed DNA polymerase</keyword>
<geneLocation type="chloroplast" evidence="1"/>
<organism evidence="1">
    <name type="scientific">Corallina officinalis</name>
    <name type="common">Coral seaweed</name>
    <dbReference type="NCBI Taxonomy" id="35170"/>
    <lineage>
        <taxon>Eukaryota</taxon>
        <taxon>Rhodophyta</taxon>
        <taxon>Florideophyceae</taxon>
        <taxon>Corallinophycidae</taxon>
        <taxon>Corallinales</taxon>
        <taxon>Corallinaceae</taxon>
        <taxon>Corallinoideae</taxon>
        <taxon>Corallina</taxon>
    </lineage>
</organism>
<dbReference type="EMBL" id="MT211885">
    <property type="protein sequence ID" value="QJF58450.1"/>
    <property type="molecule type" value="Genomic_DNA"/>
</dbReference>